<dbReference type="Pfam" id="PF02597">
    <property type="entry name" value="ThiS"/>
    <property type="match status" value="1"/>
</dbReference>
<dbReference type="EMBL" id="VTWH01000001">
    <property type="protein sequence ID" value="KAA0972554.1"/>
    <property type="molecule type" value="Genomic_DNA"/>
</dbReference>
<evidence type="ECO:0000313" key="2">
    <source>
        <dbReference type="Proteomes" id="UP000324738"/>
    </source>
</evidence>
<gene>
    <name evidence="1" type="primary">thiS</name>
    <name evidence="1" type="ORF">FPY71_05590</name>
</gene>
<protein>
    <submittedName>
        <fullName evidence="1">Sulfur carrier protein ThiS</fullName>
    </submittedName>
</protein>
<dbReference type="RefSeq" id="WP_149298372.1">
    <property type="nucleotide sequence ID" value="NZ_VTWH01000001.1"/>
</dbReference>
<dbReference type="InterPro" id="IPR010035">
    <property type="entry name" value="Thi_S"/>
</dbReference>
<dbReference type="SUPFAM" id="SSF54285">
    <property type="entry name" value="MoaD/ThiS"/>
    <property type="match status" value="1"/>
</dbReference>
<dbReference type="NCBIfam" id="TIGR01683">
    <property type="entry name" value="thiS"/>
    <property type="match status" value="1"/>
</dbReference>
<dbReference type="OrthoDB" id="197113at2"/>
<reference evidence="1 2" key="1">
    <citation type="submission" date="2019-08" db="EMBL/GenBank/DDBJ databases">
        <title>Aureimonas fodiniaquatilis sp. nov., isolated from a coal mine wastewater.</title>
        <authorList>
            <person name="Kim W."/>
        </authorList>
    </citation>
    <scope>NUCLEOTIDE SEQUENCE [LARGE SCALE GENOMIC DNA]</scope>
    <source>
        <strain evidence="1 2">CAU 1482</strain>
    </source>
</reference>
<dbReference type="InterPro" id="IPR016155">
    <property type="entry name" value="Mopterin_synth/thiamin_S_b"/>
</dbReference>
<dbReference type="InterPro" id="IPR003749">
    <property type="entry name" value="ThiS/MoaD-like"/>
</dbReference>
<dbReference type="AlphaFoldDB" id="A0A5B0E0F9"/>
<accession>A0A5B0E0F9</accession>
<dbReference type="Gene3D" id="3.10.20.30">
    <property type="match status" value="1"/>
</dbReference>
<proteinExistence type="predicted"/>
<comment type="caution">
    <text evidence="1">The sequence shown here is derived from an EMBL/GenBank/DDBJ whole genome shotgun (WGS) entry which is preliminary data.</text>
</comment>
<keyword evidence="2" id="KW-1185">Reference proteome</keyword>
<dbReference type="InterPro" id="IPR012675">
    <property type="entry name" value="Beta-grasp_dom_sf"/>
</dbReference>
<name>A0A5B0E0F9_9HYPH</name>
<organism evidence="1 2">
    <name type="scientific">Aureimonas fodinaquatilis</name>
    <dbReference type="NCBI Taxonomy" id="2565783"/>
    <lineage>
        <taxon>Bacteria</taxon>
        <taxon>Pseudomonadati</taxon>
        <taxon>Pseudomonadota</taxon>
        <taxon>Alphaproteobacteria</taxon>
        <taxon>Hyphomicrobiales</taxon>
        <taxon>Aurantimonadaceae</taxon>
        <taxon>Aureimonas</taxon>
    </lineage>
</organism>
<dbReference type="CDD" id="cd00565">
    <property type="entry name" value="Ubl_ThiS"/>
    <property type="match status" value="1"/>
</dbReference>
<dbReference type="PANTHER" id="PTHR34472">
    <property type="entry name" value="SULFUR CARRIER PROTEIN THIS"/>
    <property type="match status" value="1"/>
</dbReference>
<dbReference type="Proteomes" id="UP000324738">
    <property type="component" value="Unassembled WGS sequence"/>
</dbReference>
<evidence type="ECO:0000313" key="1">
    <source>
        <dbReference type="EMBL" id="KAA0972554.1"/>
    </source>
</evidence>
<dbReference type="PANTHER" id="PTHR34472:SF1">
    <property type="entry name" value="SULFUR CARRIER PROTEIN THIS"/>
    <property type="match status" value="1"/>
</dbReference>
<sequence length="65" mass="6969">MKLQINGDSAQSNAPDLAALVSELGYDENRVATALNRVFVPRLQREAARLTEGDSVEILAPMQGG</sequence>